<feature type="region of interest" description="Disordered" evidence="1">
    <location>
        <begin position="406"/>
        <end position="426"/>
    </location>
</feature>
<feature type="compositionally biased region" description="Basic and acidic residues" evidence="1">
    <location>
        <begin position="291"/>
        <end position="303"/>
    </location>
</feature>
<dbReference type="InterPro" id="IPR027267">
    <property type="entry name" value="AH/BAR_dom_sf"/>
</dbReference>
<feature type="compositionally biased region" description="Low complexity" evidence="1">
    <location>
        <begin position="447"/>
        <end position="463"/>
    </location>
</feature>
<keyword evidence="4" id="KW-1185">Reference proteome</keyword>
<dbReference type="Pfam" id="PF06456">
    <property type="entry name" value="Arfaptin"/>
    <property type="match status" value="1"/>
</dbReference>
<reference evidence="3" key="2">
    <citation type="submission" date="2025-08" db="UniProtKB">
        <authorList>
            <consortium name="Ensembl"/>
        </authorList>
    </citation>
    <scope>IDENTIFICATION</scope>
</reference>
<dbReference type="OrthoDB" id="2126778at2759"/>
<dbReference type="SUPFAM" id="SSF103657">
    <property type="entry name" value="BAR/IMD domain-like"/>
    <property type="match status" value="1"/>
</dbReference>
<dbReference type="FunFam" id="1.20.1270.60:FF:000015">
    <property type="entry name" value="Islet cell autoantigen 1, 69kDa"/>
    <property type="match status" value="1"/>
</dbReference>
<dbReference type="RefSeq" id="XP_028672869.1">
    <property type="nucleotide sequence ID" value="XM_028817036.2"/>
</dbReference>
<sequence>MDRQNYGYSREYYDQYVQRQDTSVVNKFQQKYWKTKQALIKVTGKKEDEHVVASDADLDAKLEVFHSIQRTCMELLKVIEHYQRRICFLSQEENELGRFLRSQGSQDKTRAGKMMQATGKALCFSSQQRLTLRNPLCRLYQEVETFRYRAISDTWLTVNRMEQTRTEYRGALLWMKDISQELDPDTYKQMEKFRKVQAQVRLSKTNFDKLKNDVCQKVDLLGASRCNLLSHVLTTYQTTLLHFWEKTSHTMAAIHESFKGYQPYEFTTLKSLQDPMDQLIDQGQKKKGKKKTVENDENKKTTDGPDQDEQLISLDEENHNEQLCSPENEIFKNKNDEEMLSTFGDLDPSKKENIGTQDLLTNTEDLDIADKDEMTLLNEILNASSVEEGDFSKEWKAAFGDDDLLDTATDPGAGDVLQEEESPSGFLPSQLLDQNMNNLDSSLANWTAGNSTAESSESAAAANPSLHKTPAKDHPKPAKDLSAWFSLFADLDPLANPDAIGKTGKDHELLNA</sequence>
<feature type="domain" description="AH" evidence="2">
    <location>
        <begin position="53"/>
        <end position="256"/>
    </location>
</feature>
<name>A0A8C4SJR9_ERPCA</name>
<dbReference type="PANTHER" id="PTHR10164">
    <property type="entry name" value="ISLET CELL AUTOANTIGEN 1"/>
    <property type="match status" value="1"/>
</dbReference>
<feature type="region of interest" description="Disordered" evidence="1">
    <location>
        <begin position="442"/>
        <end position="477"/>
    </location>
</feature>
<evidence type="ECO:0000313" key="3">
    <source>
        <dbReference type="Ensembl" id="ENSECRP00000018676.1"/>
    </source>
</evidence>
<evidence type="ECO:0000313" key="4">
    <source>
        <dbReference type="Proteomes" id="UP000694620"/>
    </source>
</evidence>
<protein>
    <submittedName>
        <fullName evidence="3">Islet cell autoantigen 1</fullName>
    </submittedName>
</protein>
<dbReference type="AlphaFoldDB" id="A0A8C4SJR9"/>
<dbReference type="InterPro" id="IPR024114">
    <property type="entry name" value="Islet_autoAg_Ica1/Ica1-like"/>
</dbReference>
<gene>
    <name evidence="3" type="primary">ICA1</name>
    <name evidence="3" type="synonym">ica1</name>
</gene>
<dbReference type="CDD" id="cd07661">
    <property type="entry name" value="BAR_ICA69"/>
    <property type="match status" value="1"/>
</dbReference>
<feature type="region of interest" description="Disordered" evidence="1">
    <location>
        <begin position="282"/>
        <end position="309"/>
    </location>
</feature>
<dbReference type="Pfam" id="PF04629">
    <property type="entry name" value="ICA69"/>
    <property type="match status" value="1"/>
</dbReference>
<evidence type="ECO:0000259" key="2">
    <source>
        <dbReference type="PROSITE" id="PS50870"/>
    </source>
</evidence>
<dbReference type="Gene3D" id="1.20.1270.60">
    <property type="entry name" value="Arfaptin homology (AH) domain/BAR domain"/>
    <property type="match status" value="1"/>
</dbReference>
<evidence type="ECO:0000256" key="1">
    <source>
        <dbReference type="SAM" id="MobiDB-lite"/>
    </source>
</evidence>
<dbReference type="GeneTree" id="ENSGT00390000005530"/>
<organism evidence="3 4">
    <name type="scientific">Erpetoichthys calabaricus</name>
    <name type="common">Rope fish</name>
    <name type="synonym">Calamoichthys calabaricus</name>
    <dbReference type="NCBI Taxonomy" id="27687"/>
    <lineage>
        <taxon>Eukaryota</taxon>
        <taxon>Metazoa</taxon>
        <taxon>Chordata</taxon>
        <taxon>Craniata</taxon>
        <taxon>Vertebrata</taxon>
        <taxon>Euteleostomi</taxon>
        <taxon>Actinopterygii</taxon>
        <taxon>Polypteriformes</taxon>
        <taxon>Polypteridae</taxon>
        <taxon>Erpetoichthys</taxon>
    </lineage>
</organism>
<dbReference type="GO" id="GO:0005794">
    <property type="term" value="C:Golgi apparatus"/>
    <property type="evidence" value="ECO:0007669"/>
    <property type="project" value="TreeGrafter"/>
</dbReference>
<reference evidence="3" key="3">
    <citation type="submission" date="2025-09" db="UniProtKB">
        <authorList>
            <consortium name="Ensembl"/>
        </authorList>
    </citation>
    <scope>IDENTIFICATION</scope>
</reference>
<dbReference type="GeneID" id="114663354"/>
<reference evidence="3" key="1">
    <citation type="submission" date="2021-06" db="EMBL/GenBank/DDBJ databases">
        <authorList>
            <consortium name="Wellcome Sanger Institute Data Sharing"/>
        </authorList>
    </citation>
    <scope>NUCLEOTIDE SEQUENCE [LARGE SCALE GENOMIC DNA]</scope>
</reference>
<dbReference type="SMART" id="SM01237">
    <property type="entry name" value="ICA69"/>
    <property type="match status" value="1"/>
</dbReference>
<dbReference type="GO" id="GO:0019904">
    <property type="term" value="F:protein domain specific binding"/>
    <property type="evidence" value="ECO:0007669"/>
    <property type="project" value="InterPro"/>
</dbReference>
<dbReference type="PANTHER" id="PTHR10164:SF3">
    <property type="entry name" value="ISLET CELL AUTOANTIGEN 1"/>
    <property type="match status" value="1"/>
</dbReference>
<dbReference type="RefSeq" id="XP_051791787.1">
    <property type="nucleotide sequence ID" value="XM_051935827.1"/>
</dbReference>
<dbReference type="PROSITE" id="PS50870">
    <property type="entry name" value="AH"/>
    <property type="match status" value="1"/>
</dbReference>
<dbReference type="Proteomes" id="UP000694620">
    <property type="component" value="Chromosome 13"/>
</dbReference>
<dbReference type="SMART" id="SM01015">
    <property type="entry name" value="Arfaptin"/>
    <property type="match status" value="1"/>
</dbReference>
<accession>A0A8C4SJR9</accession>
<dbReference type="InterPro" id="IPR010504">
    <property type="entry name" value="AH_dom"/>
</dbReference>
<dbReference type="GO" id="GO:0051049">
    <property type="term" value="P:regulation of transport"/>
    <property type="evidence" value="ECO:0007669"/>
    <property type="project" value="TreeGrafter"/>
</dbReference>
<dbReference type="Ensembl" id="ENSECRT00000019052.1">
    <property type="protein sequence ID" value="ENSECRP00000018676.1"/>
    <property type="gene ID" value="ENSECRG00000012482.1"/>
</dbReference>
<dbReference type="InterPro" id="IPR006723">
    <property type="entry name" value="Islet_autoAg_Ica1_C"/>
</dbReference>
<proteinExistence type="predicted"/>